<dbReference type="SMART" id="SM00283">
    <property type="entry name" value="MA"/>
    <property type="match status" value="1"/>
</dbReference>
<evidence type="ECO:0000259" key="5">
    <source>
        <dbReference type="PROSITE" id="PS50111"/>
    </source>
</evidence>
<dbReference type="Pfam" id="PF00672">
    <property type="entry name" value="HAMP"/>
    <property type="match status" value="1"/>
</dbReference>
<evidence type="ECO:0000256" key="4">
    <source>
        <dbReference type="SAM" id="Phobius"/>
    </source>
</evidence>
<keyword evidence="4" id="KW-1133">Transmembrane helix</keyword>
<dbReference type="InterPro" id="IPR003660">
    <property type="entry name" value="HAMP_dom"/>
</dbReference>
<name>A0A3N1XV80_9FIRM</name>
<keyword evidence="4" id="KW-0812">Transmembrane</keyword>
<dbReference type="SUPFAM" id="SSF58104">
    <property type="entry name" value="Methyl-accepting chemotaxis protein (MCP) signaling domain"/>
    <property type="match status" value="1"/>
</dbReference>
<feature type="transmembrane region" description="Helical" evidence="4">
    <location>
        <begin position="184"/>
        <end position="207"/>
    </location>
</feature>
<dbReference type="Proteomes" id="UP000273083">
    <property type="component" value="Unassembled WGS sequence"/>
</dbReference>
<comment type="caution">
    <text evidence="7">The sequence shown here is derived from an EMBL/GenBank/DDBJ whole genome shotgun (WGS) entry which is preliminary data.</text>
</comment>
<dbReference type="EMBL" id="RJVG01000002">
    <property type="protein sequence ID" value="ROR30529.1"/>
    <property type="molecule type" value="Genomic_DNA"/>
</dbReference>
<keyword evidence="8" id="KW-1185">Reference proteome</keyword>
<dbReference type="GO" id="GO:0007165">
    <property type="term" value="P:signal transduction"/>
    <property type="evidence" value="ECO:0007669"/>
    <property type="project" value="UniProtKB-KW"/>
</dbReference>
<comment type="similarity">
    <text evidence="2">Belongs to the methyl-accepting chemotaxis (MCP) protein family.</text>
</comment>
<dbReference type="InterPro" id="IPR051310">
    <property type="entry name" value="MCP_chemotaxis"/>
</dbReference>
<organism evidence="7 8">
    <name type="scientific">Mobilisporobacter senegalensis</name>
    <dbReference type="NCBI Taxonomy" id="1329262"/>
    <lineage>
        <taxon>Bacteria</taxon>
        <taxon>Bacillati</taxon>
        <taxon>Bacillota</taxon>
        <taxon>Clostridia</taxon>
        <taxon>Lachnospirales</taxon>
        <taxon>Lachnospiraceae</taxon>
        <taxon>Mobilisporobacter</taxon>
    </lineage>
</organism>
<dbReference type="Gene3D" id="1.10.287.950">
    <property type="entry name" value="Methyl-accepting chemotaxis protein"/>
    <property type="match status" value="1"/>
</dbReference>
<protein>
    <submittedName>
        <fullName evidence="7">Methyl-accepting chemotaxis protein</fullName>
    </submittedName>
</protein>
<feature type="domain" description="HAMP" evidence="6">
    <location>
        <begin position="215"/>
        <end position="267"/>
    </location>
</feature>
<feature type="domain" description="Methyl-accepting transducer" evidence="5">
    <location>
        <begin position="317"/>
        <end position="546"/>
    </location>
</feature>
<dbReference type="AlphaFoldDB" id="A0A3N1XV80"/>
<dbReference type="Gene3D" id="6.10.340.10">
    <property type="match status" value="1"/>
</dbReference>
<dbReference type="GO" id="GO:0006935">
    <property type="term" value="P:chemotaxis"/>
    <property type="evidence" value="ECO:0007669"/>
    <property type="project" value="UniProtKB-KW"/>
</dbReference>
<dbReference type="PANTHER" id="PTHR43531:SF11">
    <property type="entry name" value="METHYL-ACCEPTING CHEMOTAXIS PROTEIN 3"/>
    <property type="match status" value="1"/>
</dbReference>
<feature type="transmembrane region" description="Helical" evidence="4">
    <location>
        <begin position="21"/>
        <end position="43"/>
    </location>
</feature>
<evidence type="ECO:0000256" key="3">
    <source>
        <dbReference type="PROSITE-ProRule" id="PRU00284"/>
    </source>
</evidence>
<dbReference type="GO" id="GO:0004888">
    <property type="term" value="F:transmembrane signaling receptor activity"/>
    <property type="evidence" value="ECO:0007669"/>
    <property type="project" value="TreeGrafter"/>
</dbReference>
<sequence>MIKKRLKSRSVSIELKDTFQKSLGSFIILLCLLLILILTITFINKSVFKVYGSGQGAVGSLELEFNALHSQLRFLVYESGSDNQSDVIYEIENMSTDLIEDSNALETIMINRESKESYGQITKLLEEYMSIKDNILQYEKNQSKYNSKKLYNDEAVQIAENMDISIRELYTYMSSKGSILSNQVLVISILITIISLILGIFIIWMAFKRVNKTIAGICTPLGQLTADSKEIAKGNLHIDIQAIGDNEIGQLAKSLMNTVDSLNNYIVDISNKLHSIAENNLTVEMDQEYYGDFKPIQKSLNKIFNFLNDVFRQIGAASVEVFAGAGQVAESAVNLAEGTGKQYFAIEEISQELISVTGNAKANEELCAEADKLSQSTKQSAETGMNRMNNMVLAMESMNETSNKISTILQSINDIAEQTNLLALNAQIEAARAGEAGKGFVVVANEVAHLADRCSMASKESEMMIKATLEAVQRGNIEAKETKEVLREAVKEIDVVANVVHRILEKTKDQQQAIEHVSTDIKEMLDIIHGNSATAQESAAASEQLTAQADILKDLLQSMKLK</sequence>
<evidence type="ECO:0000313" key="8">
    <source>
        <dbReference type="Proteomes" id="UP000273083"/>
    </source>
</evidence>
<keyword evidence="4" id="KW-0472">Membrane</keyword>
<evidence type="ECO:0000256" key="2">
    <source>
        <dbReference type="ARBA" id="ARBA00029447"/>
    </source>
</evidence>
<dbReference type="CDD" id="cd06225">
    <property type="entry name" value="HAMP"/>
    <property type="match status" value="1"/>
</dbReference>
<dbReference type="InterPro" id="IPR004089">
    <property type="entry name" value="MCPsignal_dom"/>
</dbReference>
<dbReference type="Pfam" id="PF00015">
    <property type="entry name" value="MCPsignal"/>
    <property type="match status" value="1"/>
</dbReference>
<proteinExistence type="inferred from homology"/>
<dbReference type="PROSITE" id="PS50885">
    <property type="entry name" value="HAMP"/>
    <property type="match status" value="1"/>
</dbReference>
<accession>A0A3N1XV80</accession>
<dbReference type="PROSITE" id="PS50111">
    <property type="entry name" value="CHEMOTAXIS_TRANSDUC_2"/>
    <property type="match status" value="1"/>
</dbReference>
<dbReference type="PANTHER" id="PTHR43531">
    <property type="entry name" value="PROTEIN ICFG"/>
    <property type="match status" value="1"/>
</dbReference>
<evidence type="ECO:0000256" key="1">
    <source>
        <dbReference type="ARBA" id="ARBA00022500"/>
    </source>
</evidence>
<reference evidence="7 8" key="1">
    <citation type="submission" date="2018-11" db="EMBL/GenBank/DDBJ databases">
        <title>Genomic Encyclopedia of Type Strains, Phase IV (KMG-IV): sequencing the most valuable type-strain genomes for metagenomic binning, comparative biology and taxonomic classification.</title>
        <authorList>
            <person name="Goeker M."/>
        </authorList>
    </citation>
    <scope>NUCLEOTIDE SEQUENCE [LARGE SCALE GENOMIC DNA]</scope>
    <source>
        <strain evidence="7 8">DSM 26537</strain>
    </source>
</reference>
<dbReference type="SMART" id="SM00304">
    <property type="entry name" value="HAMP"/>
    <property type="match status" value="1"/>
</dbReference>
<gene>
    <name evidence="7" type="ORF">EDD66_102181</name>
</gene>
<keyword evidence="1" id="KW-0145">Chemotaxis</keyword>
<dbReference type="GO" id="GO:0005886">
    <property type="term" value="C:plasma membrane"/>
    <property type="evidence" value="ECO:0007669"/>
    <property type="project" value="TreeGrafter"/>
</dbReference>
<keyword evidence="3" id="KW-0807">Transducer</keyword>
<evidence type="ECO:0000259" key="6">
    <source>
        <dbReference type="PROSITE" id="PS50885"/>
    </source>
</evidence>
<evidence type="ECO:0000313" key="7">
    <source>
        <dbReference type="EMBL" id="ROR30529.1"/>
    </source>
</evidence>
<dbReference type="RefSeq" id="WP_123608228.1">
    <property type="nucleotide sequence ID" value="NZ_RJVG01000002.1"/>
</dbReference>
<dbReference type="OrthoDB" id="9814363at2"/>